<proteinExistence type="predicted"/>
<feature type="compositionally biased region" description="Polar residues" evidence="1">
    <location>
        <begin position="92"/>
        <end position="102"/>
    </location>
</feature>
<feature type="compositionally biased region" description="Acidic residues" evidence="1">
    <location>
        <begin position="68"/>
        <end position="83"/>
    </location>
</feature>
<evidence type="ECO:0000256" key="1">
    <source>
        <dbReference type="SAM" id="MobiDB-lite"/>
    </source>
</evidence>
<organism evidence="3 4">
    <name type="scientific">Puccinia sorghi</name>
    <dbReference type="NCBI Taxonomy" id="27349"/>
    <lineage>
        <taxon>Eukaryota</taxon>
        <taxon>Fungi</taxon>
        <taxon>Dikarya</taxon>
        <taxon>Basidiomycota</taxon>
        <taxon>Pucciniomycotina</taxon>
        <taxon>Pucciniomycetes</taxon>
        <taxon>Pucciniales</taxon>
        <taxon>Pucciniaceae</taxon>
        <taxon>Puccinia</taxon>
    </lineage>
</organism>
<feature type="transmembrane region" description="Helical" evidence="2">
    <location>
        <begin position="359"/>
        <end position="377"/>
    </location>
</feature>
<gene>
    <name evidence="3" type="ORF">VP01_5111g2</name>
</gene>
<feature type="region of interest" description="Disordered" evidence="1">
    <location>
        <begin position="46"/>
        <end position="119"/>
    </location>
</feature>
<evidence type="ECO:0000313" key="4">
    <source>
        <dbReference type="Proteomes" id="UP000037035"/>
    </source>
</evidence>
<accession>A0A0L6ULV6</accession>
<evidence type="ECO:0000256" key="2">
    <source>
        <dbReference type="SAM" id="Phobius"/>
    </source>
</evidence>
<dbReference type="Proteomes" id="UP000037035">
    <property type="component" value="Unassembled WGS sequence"/>
</dbReference>
<dbReference type="VEuPathDB" id="FungiDB:VP01_5111g2"/>
<protein>
    <submittedName>
        <fullName evidence="3">Uncharacterized protein</fullName>
    </submittedName>
</protein>
<evidence type="ECO:0000313" key="3">
    <source>
        <dbReference type="EMBL" id="KNZ49262.1"/>
    </source>
</evidence>
<keyword evidence="2" id="KW-0812">Transmembrane</keyword>
<dbReference type="EMBL" id="LAVV01010289">
    <property type="protein sequence ID" value="KNZ49262.1"/>
    <property type="molecule type" value="Genomic_DNA"/>
</dbReference>
<keyword evidence="2" id="KW-1133">Transmembrane helix</keyword>
<reference evidence="3 4" key="1">
    <citation type="submission" date="2015-08" db="EMBL/GenBank/DDBJ databases">
        <title>Next Generation Sequencing and Analysis of the Genome of Puccinia sorghi L Schw, the Causal Agent of Maize Common Rust.</title>
        <authorList>
            <person name="Rochi L."/>
            <person name="Burguener G."/>
            <person name="Darino M."/>
            <person name="Turjanski A."/>
            <person name="Kreff E."/>
            <person name="Dieguez M.J."/>
            <person name="Sacco F."/>
        </authorList>
    </citation>
    <scope>NUCLEOTIDE SEQUENCE [LARGE SCALE GENOMIC DNA]</scope>
    <source>
        <strain evidence="3 4">RO10H11247</strain>
    </source>
</reference>
<sequence length="422" mass="47647">MDQISLGTMIQCISSDFFTIWSPPPPKLKKAFLGSVPYLNNLKPIAEEDEEAEGMEEEGSDHDVDTNNVDEEEEDMEEEDDDDTGKKKGKNANYSNNFTSQDSNKKKTSATNRNKSNKLHELTQNLEFVVKKITGSAAWQQEFKQSTGVPIRQERLSMQCSVMKACSAQFYLNPLIPHSGKQGMTPHPPIYILRTEHLLTKTPELSSSPRTGLNTNKPISCWATSRKSSSPKFISLIILSFQPFKLLTKQMEGDGPTEEGGSRGLRDCLSSKVSKDDNENGFFDHFWPEKTQQAQSLLEMQFIKQEASLKKSHNNVFDLFNAPPNSAESKELEVYIKNMDHLAGPAAKDPKSLWNVCHLYFQVICVLILIYIYLLIIGKLKEISCPIILGQRLLSQFRSCAAEKTFLSASDVWLWKFEATDN</sequence>
<feature type="compositionally biased region" description="Acidic residues" evidence="1">
    <location>
        <begin position="47"/>
        <end position="60"/>
    </location>
</feature>
<comment type="caution">
    <text evidence="3">The sequence shown here is derived from an EMBL/GenBank/DDBJ whole genome shotgun (WGS) entry which is preliminary data.</text>
</comment>
<keyword evidence="4" id="KW-1185">Reference proteome</keyword>
<dbReference type="AlphaFoldDB" id="A0A0L6ULV6"/>
<name>A0A0L6ULV6_9BASI</name>
<keyword evidence="2" id="KW-0472">Membrane</keyword>